<dbReference type="Proteomes" id="UP000014003">
    <property type="component" value="Unassembled WGS sequence"/>
</dbReference>
<dbReference type="Pfam" id="PF05105">
    <property type="entry name" value="Phage_holin_4_1"/>
    <property type="match status" value="1"/>
</dbReference>
<keyword evidence="4" id="KW-0472">Membrane</keyword>
<gene>
    <name evidence="6" type="ORF">IGA_00460</name>
</gene>
<sequence>MLFVKRQFFIGNELLSLLENAGRMGIPLPSALTNAVEILGGKSNKTSSEYDNKKGDVE</sequence>
<keyword evidence="3" id="KW-1133">Transmembrane helix</keyword>
<keyword evidence="2" id="KW-0812">Transmembrane</keyword>
<comment type="caution">
    <text evidence="6">The sequence shown here is derived from an EMBL/GenBank/DDBJ whole genome shotgun (WGS) entry which is preliminary data.</text>
</comment>
<organism evidence="6 7">
    <name type="scientific">Bacillus cereus HuA3-9</name>
    <dbReference type="NCBI Taxonomy" id="1053205"/>
    <lineage>
        <taxon>Bacteria</taxon>
        <taxon>Bacillati</taxon>
        <taxon>Bacillota</taxon>
        <taxon>Bacilli</taxon>
        <taxon>Bacillales</taxon>
        <taxon>Bacillaceae</taxon>
        <taxon>Bacillus</taxon>
        <taxon>Bacillus cereus group</taxon>
    </lineage>
</organism>
<dbReference type="HOGENOM" id="CLU_212487_0_0_9"/>
<dbReference type="EMBL" id="AHDZ01000003">
    <property type="protein sequence ID" value="EOO22578.1"/>
    <property type="molecule type" value="Genomic_DNA"/>
</dbReference>
<proteinExistence type="inferred from homology"/>
<evidence type="ECO:0000256" key="4">
    <source>
        <dbReference type="ARBA" id="ARBA00023136"/>
    </source>
</evidence>
<evidence type="ECO:0000256" key="3">
    <source>
        <dbReference type="ARBA" id="ARBA00022989"/>
    </source>
</evidence>
<dbReference type="PATRIC" id="fig|1053205.3.peg.470"/>
<evidence type="ECO:0000313" key="7">
    <source>
        <dbReference type="Proteomes" id="UP000014003"/>
    </source>
</evidence>
<dbReference type="AlphaFoldDB" id="R8DFD6"/>
<name>R8DFD6_BACCE</name>
<accession>R8DFD6</accession>
<dbReference type="InterPro" id="IPR006480">
    <property type="entry name" value="Phage_holin_4_1"/>
</dbReference>
<comment type="similarity">
    <text evidence="5">Belongs to the bacteriophage holin family. Cp-1 holin subfamily.</text>
</comment>
<dbReference type="GO" id="GO:0016020">
    <property type="term" value="C:membrane"/>
    <property type="evidence" value="ECO:0007669"/>
    <property type="project" value="UniProtKB-SubCell"/>
</dbReference>
<comment type="subcellular location">
    <subcellularLocation>
        <location evidence="1">Membrane</location>
        <topology evidence="1">Multi-pass membrane protein</topology>
    </subcellularLocation>
</comment>
<evidence type="ECO:0000256" key="5">
    <source>
        <dbReference type="ARBA" id="ARBA00023600"/>
    </source>
</evidence>
<reference evidence="6 7" key="1">
    <citation type="submission" date="2012-12" db="EMBL/GenBank/DDBJ databases">
        <title>The Genome Sequence of Bacillus cereus HuA3-9.</title>
        <authorList>
            <consortium name="The Broad Institute Genome Sequencing Platform"/>
            <consortium name="The Broad Institute Genome Sequencing Center for Infectious Disease"/>
            <person name="Feldgarden M."/>
            <person name="Van der Auwera G.A."/>
            <person name="Mahillon J."/>
            <person name="Duprez V."/>
            <person name="Timmery S."/>
            <person name="Mattelet C."/>
            <person name="Dierick K."/>
            <person name="Sun M."/>
            <person name="Yu Z."/>
            <person name="Zhu L."/>
            <person name="Hu X."/>
            <person name="Shank E.B."/>
            <person name="Swiecicka I."/>
            <person name="Hansen B.M."/>
            <person name="Andrup L."/>
            <person name="Walker B."/>
            <person name="Young S.K."/>
            <person name="Zeng Q."/>
            <person name="Gargeya S."/>
            <person name="Fitzgerald M."/>
            <person name="Haas B."/>
            <person name="Abouelleil A."/>
            <person name="Alvarado L."/>
            <person name="Arachchi H.M."/>
            <person name="Berlin A.M."/>
            <person name="Chapman S.B."/>
            <person name="Dewar J."/>
            <person name="Goldberg J."/>
            <person name="Griggs A."/>
            <person name="Gujja S."/>
            <person name="Hansen M."/>
            <person name="Howarth C."/>
            <person name="Imamovic A."/>
            <person name="Larimer J."/>
            <person name="McCowan C."/>
            <person name="Murphy C."/>
            <person name="Neiman D."/>
            <person name="Pearson M."/>
            <person name="Priest M."/>
            <person name="Roberts A."/>
            <person name="Saif S."/>
            <person name="Shea T."/>
            <person name="Sisk P."/>
            <person name="Sykes S."/>
            <person name="Wortman J."/>
            <person name="Nusbaum C."/>
            <person name="Birren B."/>
        </authorList>
    </citation>
    <scope>NUCLEOTIDE SEQUENCE [LARGE SCALE GENOMIC DNA]</scope>
    <source>
        <strain evidence="6 7">HuA3-9</strain>
    </source>
</reference>
<evidence type="ECO:0000256" key="2">
    <source>
        <dbReference type="ARBA" id="ARBA00022692"/>
    </source>
</evidence>
<evidence type="ECO:0000313" key="6">
    <source>
        <dbReference type="EMBL" id="EOO22578.1"/>
    </source>
</evidence>
<evidence type="ECO:0000256" key="1">
    <source>
        <dbReference type="ARBA" id="ARBA00004141"/>
    </source>
</evidence>
<evidence type="ECO:0008006" key="8">
    <source>
        <dbReference type="Google" id="ProtNLM"/>
    </source>
</evidence>
<protein>
    <recommendedName>
        <fullName evidence="8">Holin</fullName>
    </recommendedName>
</protein>